<reference evidence="8 9" key="1">
    <citation type="submission" date="2023-10" db="EMBL/GenBank/DDBJ databases">
        <title>Draft Genome Sequence of Candida saopaulonensis from a very Premature Infant with Sepsis.</title>
        <authorList>
            <person name="Ning Y."/>
            <person name="Dai R."/>
            <person name="Xiao M."/>
            <person name="Xu Y."/>
            <person name="Yan Q."/>
            <person name="Zhang L."/>
        </authorList>
    </citation>
    <scope>NUCLEOTIDE SEQUENCE [LARGE SCALE GENOMIC DNA]</scope>
    <source>
        <strain evidence="8 9">19XY460</strain>
    </source>
</reference>
<dbReference type="EMBL" id="CP138894">
    <property type="protein sequence ID" value="WPK23547.1"/>
    <property type="molecule type" value="Genomic_DNA"/>
</dbReference>
<dbReference type="PANTHER" id="PTHR13116:SF5">
    <property type="entry name" value="ER MEMBRANE PROTEIN COMPLEX SUBUNIT 3"/>
    <property type="match status" value="1"/>
</dbReference>
<evidence type="ECO:0000256" key="6">
    <source>
        <dbReference type="ARBA" id="ARBA00023136"/>
    </source>
</evidence>
<dbReference type="KEGG" id="asau:88171856"/>
<dbReference type="RefSeq" id="XP_062875933.1">
    <property type="nucleotide sequence ID" value="XM_063019863.1"/>
</dbReference>
<evidence type="ECO:0000256" key="7">
    <source>
        <dbReference type="SAM" id="MobiDB-lite"/>
    </source>
</evidence>
<protein>
    <recommendedName>
        <fullName evidence="3">ER membrane protein complex subunit 3</fullName>
    </recommendedName>
</protein>
<dbReference type="InterPro" id="IPR008568">
    <property type="entry name" value="EMC3"/>
</dbReference>
<keyword evidence="4" id="KW-0812">Transmembrane</keyword>
<organism evidence="8 9">
    <name type="scientific">Australozyma saopauloensis</name>
    <dbReference type="NCBI Taxonomy" id="291208"/>
    <lineage>
        <taxon>Eukaryota</taxon>
        <taxon>Fungi</taxon>
        <taxon>Dikarya</taxon>
        <taxon>Ascomycota</taxon>
        <taxon>Saccharomycotina</taxon>
        <taxon>Pichiomycetes</taxon>
        <taxon>Metschnikowiaceae</taxon>
        <taxon>Australozyma</taxon>
    </lineage>
</organism>
<evidence type="ECO:0000313" key="8">
    <source>
        <dbReference type="EMBL" id="WPK23547.1"/>
    </source>
</evidence>
<dbReference type="Proteomes" id="UP001338582">
    <property type="component" value="Chromosome 1"/>
</dbReference>
<dbReference type="GO" id="GO:0034975">
    <property type="term" value="P:protein folding in endoplasmic reticulum"/>
    <property type="evidence" value="ECO:0007669"/>
    <property type="project" value="TreeGrafter"/>
</dbReference>
<sequence>MADLQGDSYLSEQSKATGPANPFTDPGTNDALLGMVKGNLMNFVPQTLILAWVNFFFSDSIVMKLPFPLTSGFKAMLQSGVNTPDLDVRYVSAISWYFVNLVGLRPVYSFIMSDPDKALQLVNSQQQQTPVISGPGAPKMDKLFKAEAESVQIVLHEPVYTNIASRMLKKYERN</sequence>
<dbReference type="Pfam" id="PF01956">
    <property type="entry name" value="EMC3_TMCO1"/>
    <property type="match status" value="1"/>
</dbReference>
<evidence type="ECO:0000256" key="4">
    <source>
        <dbReference type="ARBA" id="ARBA00022692"/>
    </source>
</evidence>
<dbReference type="GeneID" id="88171856"/>
<proteinExistence type="inferred from homology"/>
<comment type="similarity">
    <text evidence="2">Belongs to the EMC3 family.</text>
</comment>
<gene>
    <name evidence="8" type="ORF">PUMCH_000788</name>
</gene>
<evidence type="ECO:0000256" key="2">
    <source>
        <dbReference type="ARBA" id="ARBA00005376"/>
    </source>
</evidence>
<evidence type="ECO:0000256" key="3">
    <source>
        <dbReference type="ARBA" id="ARBA00020822"/>
    </source>
</evidence>
<keyword evidence="9" id="KW-1185">Reference proteome</keyword>
<keyword evidence="5" id="KW-1133">Transmembrane helix</keyword>
<evidence type="ECO:0000256" key="1">
    <source>
        <dbReference type="ARBA" id="ARBA00004141"/>
    </source>
</evidence>
<dbReference type="PANTHER" id="PTHR13116">
    <property type="entry name" value="ER MEMBRANE PROTEIN COMPLEX SUBUNIT 3"/>
    <property type="match status" value="1"/>
</dbReference>
<evidence type="ECO:0000256" key="5">
    <source>
        <dbReference type="ARBA" id="ARBA00022989"/>
    </source>
</evidence>
<dbReference type="InterPro" id="IPR002809">
    <property type="entry name" value="EMC3/TMCO1"/>
</dbReference>
<comment type="subcellular location">
    <subcellularLocation>
        <location evidence="1">Membrane</location>
        <topology evidence="1">Multi-pass membrane protein</topology>
    </subcellularLocation>
</comment>
<dbReference type="SMART" id="SM01415">
    <property type="entry name" value="DUF106"/>
    <property type="match status" value="1"/>
</dbReference>
<feature type="region of interest" description="Disordered" evidence="7">
    <location>
        <begin position="1"/>
        <end position="23"/>
    </location>
</feature>
<dbReference type="AlphaFoldDB" id="A0AAX4H6C3"/>
<evidence type="ECO:0000313" key="9">
    <source>
        <dbReference type="Proteomes" id="UP001338582"/>
    </source>
</evidence>
<keyword evidence="6" id="KW-0472">Membrane</keyword>
<accession>A0AAX4H6C3</accession>
<dbReference type="GO" id="GO:0072546">
    <property type="term" value="C:EMC complex"/>
    <property type="evidence" value="ECO:0007669"/>
    <property type="project" value="TreeGrafter"/>
</dbReference>
<name>A0AAX4H6C3_9ASCO</name>